<keyword evidence="2" id="KW-0479">Metal-binding</keyword>
<dbReference type="NCBIfam" id="NF006579">
    <property type="entry name" value="PRK09104.1"/>
    <property type="match status" value="1"/>
</dbReference>
<keyword evidence="5" id="KW-0224">Dipeptidase</keyword>
<dbReference type="GO" id="GO:0016805">
    <property type="term" value="F:dipeptidase activity"/>
    <property type="evidence" value="ECO:0007669"/>
    <property type="project" value="UniProtKB-KW"/>
</dbReference>
<organism evidence="5 6">
    <name type="scientific">Streptomyces maoxianensis</name>
    <dbReference type="NCBI Taxonomy" id="1459942"/>
    <lineage>
        <taxon>Bacteria</taxon>
        <taxon>Bacillati</taxon>
        <taxon>Actinomycetota</taxon>
        <taxon>Actinomycetes</taxon>
        <taxon>Kitasatosporales</taxon>
        <taxon>Streptomycetaceae</taxon>
        <taxon>Streptomyces</taxon>
    </lineage>
</organism>
<dbReference type="InterPro" id="IPR011650">
    <property type="entry name" value="Peptidase_M20_dimer"/>
</dbReference>
<dbReference type="Pfam" id="PF01546">
    <property type="entry name" value="Peptidase_M20"/>
    <property type="match status" value="1"/>
</dbReference>
<dbReference type="NCBIfam" id="NF006053">
    <property type="entry name" value="PRK08201.1"/>
    <property type="match status" value="1"/>
</dbReference>
<dbReference type="EMBL" id="JBHSFE010000008">
    <property type="protein sequence ID" value="MFC4607995.1"/>
    <property type="molecule type" value="Genomic_DNA"/>
</dbReference>
<keyword evidence="1" id="KW-0645">Protease</keyword>
<feature type="domain" description="Peptidase M20 dimerisation" evidence="4">
    <location>
        <begin position="202"/>
        <end position="359"/>
    </location>
</feature>
<evidence type="ECO:0000313" key="5">
    <source>
        <dbReference type="EMBL" id="MFC4607995.1"/>
    </source>
</evidence>
<sequence length="465" mass="49737">MSDTPDSAVRTYIEQHRSAFLDDLADWLRIPSVSAQPDHAADVRRSADWLAAKLKETGFPVTEVWSTPGAPAVFAEWPSGDPDAPTVLVYGHHDVQPAAREDGWHTDPFEPRILDGRMYGRGAADDKGQVFFHTLGVRAHLAGTGRTTPAVNLKLLIEGEEESGSPNFRALVEANSARLAADTVIVSDTGMWSETTPTVCTGMRGLADCEIELYGPDQDIHSGSFGGAVPNPATVAARLVAALHDADERVTIPGFYDGVAPLTDAERELFAELPFDEASWLSTAKSHGTLGEAGYSTLERIWARPTAELNGIGGGYQGPGGKTIIPASAQLKLTFRLVAGQDPEKIEQAVGDWVAARVPAGVRHKITFRASTRPCLTPLDHPALQAVVRAMSRAFDGQKIRFTREGGSGPAADLQDVLAAPVLFLGISVPSDGWHAPNEKVELDLLIKGVETTAHLWGDLAGALR</sequence>
<dbReference type="NCBIfam" id="NF005914">
    <property type="entry name" value="PRK07907.1"/>
    <property type="match status" value="1"/>
</dbReference>
<protein>
    <submittedName>
        <fullName evidence="5">Dipeptidase</fullName>
        <ecNumber evidence="5">3.4.13.-</ecNumber>
    </submittedName>
</protein>
<dbReference type="Gene3D" id="3.30.70.360">
    <property type="match status" value="1"/>
</dbReference>
<dbReference type="InterPro" id="IPR002933">
    <property type="entry name" value="Peptidase_M20"/>
</dbReference>
<reference evidence="6" key="1">
    <citation type="journal article" date="2019" name="Int. J. Syst. Evol. Microbiol.">
        <title>The Global Catalogue of Microorganisms (GCM) 10K type strain sequencing project: providing services to taxonomists for standard genome sequencing and annotation.</title>
        <authorList>
            <consortium name="The Broad Institute Genomics Platform"/>
            <consortium name="The Broad Institute Genome Sequencing Center for Infectious Disease"/>
            <person name="Wu L."/>
            <person name="Ma J."/>
        </authorList>
    </citation>
    <scope>NUCLEOTIDE SEQUENCE [LARGE SCALE GENOMIC DNA]</scope>
    <source>
        <strain evidence="6">CGMCC 4.7139</strain>
    </source>
</reference>
<evidence type="ECO:0000256" key="3">
    <source>
        <dbReference type="ARBA" id="ARBA00022801"/>
    </source>
</evidence>
<dbReference type="PANTHER" id="PTHR43270">
    <property type="entry name" value="BETA-ALA-HIS DIPEPTIDASE"/>
    <property type="match status" value="1"/>
</dbReference>
<evidence type="ECO:0000259" key="4">
    <source>
        <dbReference type="Pfam" id="PF07687"/>
    </source>
</evidence>
<evidence type="ECO:0000313" key="6">
    <source>
        <dbReference type="Proteomes" id="UP001595993"/>
    </source>
</evidence>
<dbReference type="EC" id="3.4.13.-" evidence="5"/>
<dbReference type="PANTHER" id="PTHR43270:SF12">
    <property type="entry name" value="SUCCINYL-DIAMINOPIMELATE DESUCCINYLASE"/>
    <property type="match status" value="1"/>
</dbReference>
<name>A0ABV9G103_9ACTN</name>
<dbReference type="Pfam" id="PF07687">
    <property type="entry name" value="M20_dimer"/>
    <property type="match status" value="1"/>
</dbReference>
<dbReference type="RefSeq" id="WP_381193181.1">
    <property type="nucleotide sequence ID" value="NZ_JBHSFE010000008.1"/>
</dbReference>
<dbReference type="Proteomes" id="UP001595993">
    <property type="component" value="Unassembled WGS sequence"/>
</dbReference>
<dbReference type="InterPro" id="IPR051458">
    <property type="entry name" value="Cyt/Met_Dipeptidase"/>
</dbReference>
<proteinExistence type="predicted"/>
<dbReference type="SUPFAM" id="SSF53187">
    <property type="entry name" value="Zn-dependent exopeptidases"/>
    <property type="match status" value="1"/>
</dbReference>
<accession>A0ABV9G103</accession>
<keyword evidence="3 5" id="KW-0378">Hydrolase</keyword>
<dbReference type="Gene3D" id="3.40.630.10">
    <property type="entry name" value="Zn peptidases"/>
    <property type="match status" value="1"/>
</dbReference>
<evidence type="ECO:0000256" key="2">
    <source>
        <dbReference type="ARBA" id="ARBA00022723"/>
    </source>
</evidence>
<keyword evidence="6" id="KW-1185">Reference proteome</keyword>
<evidence type="ECO:0000256" key="1">
    <source>
        <dbReference type="ARBA" id="ARBA00022670"/>
    </source>
</evidence>
<comment type="caution">
    <text evidence="5">The sequence shown here is derived from an EMBL/GenBank/DDBJ whole genome shotgun (WGS) entry which is preliminary data.</text>
</comment>
<gene>
    <name evidence="5" type="ORF">ACFO9E_09205</name>
</gene>